<feature type="region of interest" description="Disordered" evidence="1">
    <location>
        <begin position="41"/>
        <end position="64"/>
    </location>
</feature>
<feature type="region of interest" description="Disordered" evidence="1">
    <location>
        <begin position="1"/>
        <end position="20"/>
    </location>
</feature>
<protein>
    <submittedName>
        <fullName evidence="2">Uncharacterized protein</fullName>
    </submittedName>
</protein>
<dbReference type="EMBL" id="JAHUTI010059952">
    <property type="protein sequence ID" value="MED6251530.1"/>
    <property type="molecule type" value="Genomic_DNA"/>
</dbReference>
<sequence>DDLEQDLKTEKKIGTSKGSCFPQITNRPSFALPEMFQSCSGPDSQWTLSERDESQPLHDCGPHPHSWPQIYQSDAIHRSGFQHPYGQVYTRPQAPAVWQYNNTWKVGGHNRRL</sequence>
<feature type="non-terminal residue" evidence="2">
    <location>
        <position position="1"/>
    </location>
</feature>
<organism evidence="2 3">
    <name type="scientific">Ataeniobius toweri</name>
    <dbReference type="NCBI Taxonomy" id="208326"/>
    <lineage>
        <taxon>Eukaryota</taxon>
        <taxon>Metazoa</taxon>
        <taxon>Chordata</taxon>
        <taxon>Craniata</taxon>
        <taxon>Vertebrata</taxon>
        <taxon>Euteleostomi</taxon>
        <taxon>Actinopterygii</taxon>
        <taxon>Neopterygii</taxon>
        <taxon>Teleostei</taxon>
        <taxon>Neoteleostei</taxon>
        <taxon>Acanthomorphata</taxon>
        <taxon>Ovalentaria</taxon>
        <taxon>Atherinomorphae</taxon>
        <taxon>Cyprinodontiformes</taxon>
        <taxon>Goodeidae</taxon>
        <taxon>Ataeniobius</taxon>
    </lineage>
</organism>
<accession>A0ABU7BPN0</accession>
<dbReference type="Proteomes" id="UP001345963">
    <property type="component" value="Unassembled WGS sequence"/>
</dbReference>
<name>A0ABU7BPN0_9TELE</name>
<evidence type="ECO:0000256" key="1">
    <source>
        <dbReference type="SAM" id="MobiDB-lite"/>
    </source>
</evidence>
<comment type="caution">
    <text evidence="2">The sequence shown here is derived from an EMBL/GenBank/DDBJ whole genome shotgun (WGS) entry which is preliminary data.</text>
</comment>
<feature type="compositionally biased region" description="Basic and acidic residues" evidence="1">
    <location>
        <begin position="49"/>
        <end position="62"/>
    </location>
</feature>
<reference evidence="2 3" key="1">
    <citation type="submission" date="2021-07" db="EMBL/GenBank/DDBJ databases">
        <authorList>
            <person name="Palmer J.M."/>
        </authorList>
    </citation>
    <scope>NUCLEOTIDE SEQUENCE [LARGE SCALE GENOMIC DNA]</scope>
    <source>
        <strain evidence="2 3">AT_MEX2019</strain>
        <tissue evidence="2">Muscle</tissue>
    </source>
</reference>
<gene>
    <name evidence="2" type="ORF">ATANTOWER_032311</name>
</gene>
<evidence type="ECO:0000313" key="2">
    <source>
        <dbReference type="EMBL" id="MED6251530.1"/>
    </source>
</evidence>
<feature type="compositionally biased region" description="Basic and acidic residues" evidence="1">
    <location>
        <begin position="1"/>
        <end position="13"/>
    </location>
</feature>
<evidence type="ECO:0000313" key="3">
    <source>
        <dbReference type="Proteomes" id="UP001345963"/>
    </source>
</evidence>
<keyword evidence="3" id="KW-1185">Reference proteome</keyword>
<proteinExistence type="predicted"/>